<gene>
    <name evidence="1" type="ORF">BHF72_2013</name>
</gene>
<dbReference type="EMBL" id="MKGI01000039">
    <property type="protein sequence ID" value="OEL11518.1"/>
    <property type="molecule type" value="Genomic_DNA"/>
</dbReference>
<dbReference type="Gene3D" id="1.10.340.20">
    <property type="entry name" value="Apc36109-like domain"/>
    <property type="match status" value="1"/>
</dbReference>
<keyword evidence="2" id="KW-1185">Reference proteome</keyword>
<proteinExistence type="predicted"/>
<organism evidence="1 2">
    <name type="scientific">Cloacibacterium normanense</name>
    <dbReference type="NCBI Taxonomy" id="237258"/>
    <lineage>
        <taxon>Bacteria</taxon>
        <taxon>Pseudomonadati</taxon>
        <taxon>Bacteroidota</taxon>
        <taxon>Flavobacteriia</taxon>
        <taxon>Flavobacteriales</taxon>
        <taxon>Weeksellaceae</taxon>
    </lineage>
</organism>
<dbReference type="KEGG" id="cnr:EB819_03205"/>
<name>A0A1E5UFC9_9FLAO</name>
<evidence type="ECO:0000313" key="1">
    <source>
        <dbReference type="EMBL" id="OEL11518.1"/>
    </source>
</evidence>
<evidence type="ECO:0000313" key="2">
    <source>
        <dbReference type="Proteomes" id="UP000095601"/>
    </source>
</evidence>
<dbReference type="OrthoDB" id="7063432at2"/>
<protein>
    <submittedName>
        <fullName evidence="1">Uncharacterized protein</fullName>
    </submittedName>
</protein>
<reference evidence="1 2" key="1">
    <citation type="submission" date="2016-09" db="EMBL/GenBank/DDBJ databases">
        <authorList>
            <person name="Capua I."/>
            <person name="De Benedictis P."/>
            <person name="Joannis T."/>
            <person name="Lombin L.H."/>
            <person name="Cattoli G."/>
        </authorList>
    </citation>
    <scope>NUCLEOTIDE SEQUENCE [LARGE SCALE GENOMIC DNA]</scope>
    <source>
        <strain evidence="1 2">NRS-1</strain>
    </source>
</reference>
<dbReference type="RefSeq" id="WP_083331663.1">
    <property type="nucleotide sequence ID" value="NZ_CP034157.1"/>
</dbReference>
<sequence length="227" mass="26587">MTEQKLKEYFENKITIDELKSDVKNSQTKTGCDTTSVYIQQINDGEFEIQKEHLIKLCNDFITRKLDSEDLTTIAFSLIASEYFDWNGDEISNVIFDWDNSKIGYDINLKNVQLWKDYLENGNYNLDKNELKEKFRSKGKFLNLYQQIDQILWEYWDPIGINDDAPRDEYQGYTPLILKLVKSKSDSAKIAEKLYEIETELIGLSGNYENCLKVAEKINNLEKKNVV</sequence>
<dbReference type="Proteomes" id="UP000095601">
    <property type="component" value="Unassembled WGS sequence"/>
</dbReference>
<dbReference type="AlphaFoldDB" id="A0A1E5UFC9"/>
<dbReference type="KEGG" id="cnr:EB819_03165"/>
<accession>A0A1E5UFC9</accession>
<comment type="caution">
    <text evidence="1">The sequence shown here is derived from an EMBL/GenBank/DDBJ whole genome shotgun (WGS) entry which is preliminary data.</text>
</comment>
<dbReference type="InterPro" id="IPR023162">
    <property type="entry name" value="Apc36109-like_dom_sf"/>
</dbReference>